<organism evidence="1 2">
    <name type="scientific">Ferroplasma acidarmanus Fer1</name>
    <dbReference type="NCBI Taxonomy" id="333146"/>
    <lineage>
        <taxon>Archaea</taxon>
        <taxon>Methanobacteriati</taxon>
        <taxon>Thermoplasmatota</taxon>
        <taxon>Thermoplasmata</taxon>
        <taxon>Thermoplasmatales</taxon>
        <taxon>Ferroplasmaceae</taxon>
        <taxon>Ferroplasma</taxon>
    </lineage>
</organism>
<evidence type="ECO:0008006" key="3">
    <source>
        <dbReference type="Google" id="ProtNLM"/>
    </source>
</evidence>
<dbReference type="RefSeq" id="WP_009886029.1">
    <property type="nucleotide sequence ID" value="NC_021592.1"/>
</dbReference>
<proteinExistence type="predicted"/>
<dbReference type="HOGENOM" id="CLU_1811367_0_0_2"/>
<dbReference type="AlphaFoldDB" id="S0AP70"/>
<keyword evidence="2" id="KW-1185">Reference proteome</keyword>
<name>S0AP70_FERAC</name>
<reference evidence="1 2" key="1">
    <citation type="journal article" date="2007" name="Proc. Natl. Acad. Sci. U.S.A.">
        <title>Genome dynamics in a natural archaeal population.</title>
        <authorList>
            <person name="Allen E.E."/>
            <person name="Tyson G.W."/>
            <person name="Whitaker R.J."/>
            <person name="Detter J.C."/>
            <person name="Richardson P.M."/>
            <person name="Banfield J.F."/>
        </authorList>
    </citation>
    <scope>NUCLEOTIDE SEQUENCE [LARGE SCALE GENOMIC DNA]</scope>
    <source>
        <strain evidence="2">fer1</strain>
    </source>
</reference>
<dbReference type="Proteomes" id="UP000014660">
    <property type="component" value="Chromosome"/>
</dbReference>
<dbReference type="EMBL" id="CP004145">
    <property type="protein sequence ID" value="AGO59994.1"/>
    <property type="molecule type" value="Genomic_DNA"/>
</dbReference>
<protein>
    <recommendedName>
        <fullName evidence="3">Dnd system-associated protein 4</fullName>
    </recommendedName>
</protein>
<evidence type="ECO:0000313" key="2">
    <source>
        <dbReference type="Proteomes" id="UP000014660"/>
    </source>
</evidence>
<dbReference type="GeneID" id="16024158"/>
<evidence type="ECO:0000313" key="1">
    <source>
        <dbReference type="EMBL" id="AGO59994.1"/>
    </source>
</evidence>
<dbReference type="KEGG" id="fac:FACI_IFERC01G0014"/>
<sequence length="142" mass="16301">MTENTEPVLLYIDKKYKSKEDQLLHNTDSIFKKAGNKLGNKDLFMLALVTGFQASIKYPIESRAEFDLRVVYLNESEKALIKAIAIKETGDFNIISNPLKYYTIAEEYVNAGIDILYDLGVDKDYKNYMNNLENQLFNLVKG</sequence>
<gene>
    <name evidence="1" type="ORF">FACI_IFERC00001G0014</name>
</gene>
<accession>S0AP70</accession>